<proteinExistence type="predicted"/>
<accession>A0A9Q0K9I9</accession>
<feature type="compositionally biased region" description="Basic and acidic residues" evidence="1">
    <location>
        <begin position="134"/>
        <end position="163"/>
    </location>
</feature>
<evidence type="ECO:0000256" key="1">
    <source>
        <dbReference type="SAM" id="MobiDB-lite"/>
    </source>
</evidence>
<organism evidence="2 3">
    <name type="scientific">Protea cynaroides</name>
    <dbReference type="NCBI Taxonomy" id="273540"/>
    <lineage>
        <taxon>Eukaryota</taxon>
        <taxon>Viridiplantae</taxon>
        <taxon>Streptophyta</taxon>
        <taxon>Embryophyta</taxon>
        <taxon>Tracheophyta</taxon>
        <taxon>Spermatophyta</taxon>
        <taxon>Magnoliopsida</taxon>
        <taxon>Proteales</taxon>
        <taxon>Proteaceae</taxon>
        <taxon>Protea</taxon>
    </lineage>
</organism>
<dbReference type="Proteomes" id="UP001141806">
    <property type="component" value="Unassembled WGS sequence"/>
</dbReference>
<feature type="compositionally biased region" description="Basic and acidic residues" evidence="1">
    <location>
        <begin position="96"/>
        <end position="124"/>
    </location>
</feature>
<feature type="region of interest" description="Disordered" evidence="1">
    <location>
        <begin position="79"/>
        <end position="203"/>
    </location>
</feature>
<gene>
    <name evidence="2" type="ORF">NE237_018218</name>
</gene>
<feature type="compositionally biased region" description="Low complexity" evidence="1">
    <location>
        <begin position="188"/>
        <end position="199"/>
    </location>
</feature>
<feature type="region of interest" description="Disordered" evidence="1">
    <location>
        <begin position="236"/>
        <end position="257"/>
    </location>
</feature>
<reference evidence="2" key="1">
    <citation type="journal article" date="2023" name="Plant J.">
        <title>The genome of the king protea, Protea cynaroides.</title>
        <authorList>
            <person name="Chang J."/>
            <person name="Duong T.A."/>
            <person name="Schoeman C."/>
            <person name="Ma X."/>
            <person name="Roodt D."/>
            <person name="Barker N."/>
            <person name="Li Z."/>
            <person name="Van de Peer Y."/>
            <person name="Mizrachi E."/>
        </authorList>
    </citation>
    <scope>NUCLEOTIDE SEQUENCE</scope>
    <source>
        <tissue evidence="2">Young leaves</tissue>
    </source>
</reference>
<dbReference type="AlphaFoldDB" id="A0A9Q0K9I9"/>
<keyword evidence="3" id="KW-1185">Reference proteome</keyword>
<dbReference type="PANTHER" id="PTHR34660:SF7">
    <property type="entry name" value="DNA LIGASE-LIKE PROTEIN"/>
    <property type="match status" value="1"/>
</dbReference>
<dbReference type="PANTHER" id="PTHR34660">
    <property type="entry name" value="MYB-LIKE PROTEIN X"/>
    <property type="match status" value="1"/>
</dbReference>
<dbReference type="OrthoDB" id="778084at2759"/>
<name>A0A9Q0K9I9_9MAGN</name>
<sequence>MEDQNWEGLDVGRFQATGPGPARTGRKSKASPLPLALKIDAGPSEVVFALSRMSRCFPYPPPGYERKSGALDEALINSIKKESENVKKERKKERKREKEDKKREKKERERLKTREKVGVEEKKQKHEKRHKNEKSKVEHEGGDHPRSKEAEQFEKSSLTEEHGQPIGSQNLNDSSDSTQNSHKRKKPSSPSDSSHNHGSILRIRLIQKDQEIILGKELPGSNYAKTDRISQCKNEIPPRLSEVPPCSASERATSSNYAKTDRIAQWKNEIPPRLSEVPPCSASERATLVMQERCEDVQTPIEKQTCSTSGRTDVQTLDIAENARRSSSKLKKLESQYRDLIINWVPPIIENYSTDLDDEEWLFERQSKPERESKRFKPSNDGLCQGSSSLCPRACYLPEADIYALPYTLPF</sequence>
<feature type="compositionally biased region" description="Polar residues" evidence="1">
    <location>
        <begin position="166"/>
        <end position="180"/>
    </location>
</feature>
<dbReference type="EMBL" id="JAMYWD010000007">
    <property type="protein sequence ID" value="KAJ4966369.1"/>
    <property type="molecule type" value="Genomic_DNA"/>
</dbReference>
<feature type="region of interest" description="Disordered" evidence="1">
    <location>
        <begin position="1"/>
        <end position="33"/>
    </location>
</feature>
<evidence type="ECO:0000313" key="2">
    <source>
        <dbReference type="EMBL" id="KAJ4966369.1"/>
    </source>
</evidence>
<protein>
    <submittedName>
        <fullName evidence="2">Uncharacterized protein</fullName>
    </submittedName>
</protein>
<comment type="caution">
    <text evidence="2">The sequence shown here is derived from an EMBL/GenBank/DDBJ whole genome shotgun (WGS) entry which is preliminary data.</text>
</comment>
<evidence type="ECO:0000313" key="3">
    <source>
        <dbReference type="Proteomes" id="UP001141806"/>
    </source>
</evidence>